<evidence type="ECO:0000313" key="10">
    <source>
        <dbReference type="Proteomes" id="UP000219042"/>
    </source>
</evidence>
<evidence type="ECO:0000259" key="7">
    <source>
        <dbReference type="Pfam" id="PF25954"/>
    </source>
</evidence>
<dbReference type="Pfam" id="PF25954">
    <property type="entry name" value="Beta-barrel_RND_2"/>
    <property type="match status" value="1"/>
</dbReference>
<comment type="subcellular location">
    <subcellularLocation>
        <location evidence="1">Membrane</location>
        <topology evidence="1">Single-pass membrane protein</topology>
    </subcellularLocation>
</comment>
<keyword evidence="3 6" id="KW-1133">Transmembrane helix</keyword>
<dbReference type="Gene3D" id="2.40.50.100">
    <property type="match status" value="1"/>
</dbReference>
<evidence type="ECO:0000256" key="3">
    <source>
        <dbReference type="ARBA" id="ARBA00022989"/>
    </source>
</evidence>
<sequence length="364" mass="40818">MNQSNPDLKKTTTPFIRLIIVSSALIIVFLMVYFIYTYMPTFTKTVKTDNAYIKGNLTYISTKVSGYIDEINVNDNEVVHQGQVLVRIDPRDYLVKIDQTKAEIEKVLAEINQLNEEIKLQHIKIKSKEIDINSANSSLEKISNDFKRAQQLINIGAISRSEYDVSSTEQQIQKNNLLNSIDQKNQEIQSLNILESSKSTLKAELNAANAKLKQAELDKAATIIRSPINGQVTSRNIEQGEYTTVAKNIMAIAPNQNLWLEANIKETQLHYVNKGDKVLINVDALPNDRFCGEIESLSKVSGSETSLIQTDNASGNFTKIIRRFPIKIKIVPHQKGLDKLGIGMSSVIKIYTHSSDKSCTDILS</sequence>
<gene>
    <name evidence="9" type="ORF">SAMN05421731_105316</name>
</gene>
<dbReference type="PANTHER" id="PTHR30386:SF26">
    <property type="entry name" value="TRANSPORT PROTEIN COMB"/>
    <property type="match status" value="1"/>
</dbReference>
<dbReference type="InterPro" id="IPR058792">
    <property type="entry name" value="Beta-barrel_RND_2"/>
</dbReference>
<reference evidence="10" key="1">
    <citation type="submission" date="2016-09" db="EMBL/GenBank/DDBJ databases">
        <authorList>
            <person name="Varghese N."/>
            <person name="Submissions S."/>
        </authorList>
    </citation>
    <scope>NUCLEOTIDE SEQUENCE [LARGE SCALE GENOMIC DNA]</scope>
    <source>
        <strain evidence="10">ANC 4466</strain>
    </source>
</reference>
<keyword evidence="2 6" id="KW-0812">Transmembrane</keyword>
<dbReference type="SUPFAM" id="SSF111369">
    <property type="entry name" value="HlyD-like secretion proteins"/>
    <property type="match status" value="2"/>
</dbReference>
<proteinExistence type="predicted"/>
<evidence type="ECO:0000313" key="9">
    <source>
        <dbReference type="EMBL" id="SNX45761.1"/>
    </source>
</evidence>
<dbReference type="GO" id="GO:0016020">
    <property type="term" value="C:membrane"/>
    <property type="evidence" value="ECO:0007669"/>
    <property type="project" value="UniProtKB-SubCell"/>
</dbReference>
<dbReference type="AlphaFoldDB" id="A0A240EB40"/>
<dbReference type="EMBL" id="OANT01000005">
    <property type="protein sequence ID" value="SNX45761.1"/>
    <property type="molecule type" value="Genomic_DNA"/>
</dbReference>
<name>A0A240EB40_9GAMM</name>
<feature type="domain" description="CusB-like beta-barrel" evidence="7">
    <location>
        <begin position="258"/>
        <end position="297"/>
    </location>
</feature>
<keyword evidence="10" id="KW-1185">Reference proteome</keyword>
<keyword evidence="4 6" id="KW-0472">Membrane</keyword>
<dbReference type="Pfam" id="PF25973">
    <property type="entry name" value="BSH_CzcB"/>
    <property type="match status" value="1"/>
</dbReference>
<evidence type="ECO:0000256" key="4">
    <source>
        <dbReference type="ARBA" id="ARBA00023136"/>
    </source>
</evidence>
<feature type="transmembrane region" description="Helical" evidence="6">
    <location>
        <begin position="15"/>
        <end position="36"/>
    </location>
</feature>
<organism evidence="9 10">
    <name type="scientific">Acinetobacter puyangensis</name>
    <dbReference type="NCBI Taxonomy" id="1096779"/>
    <lineage>
        <taxon>Bacteria</taxon>
        <taxon>Pseudomonadati</taxon>
        <taxon>Pseudomonadota</taxon>
        <taxon>Gammaproteobacteria</taxon>
        <taxon>Moraxellales</taxon>
        <taxon>Moraxellaceae</taxon>
        <taxon>Acinetobacter</taxon>
    </lineage>
</organism>
<keyword evidence="5" id="KW-0175">Coiled coil</keyword>
<dbReference type="Proteomes" id="UP000219042">
    <property type="component" value="Unassembled WGS sequence"/>
</dbReference>
<evidence type="ECO:0000256" key="5">
    <source>
        <dbReference type="SAM" id="Coils"/>
    </source>
</evidence>
<dbReference type="Gene3D" id="2.40.30.170">
    <property type="match status" value="1"/>
</dbReference>
<evidence type="ECO:0000259" key="8">
    <source>
        <dbReference type="Pfam" id="PF25973"/>
    </source>
</evidence>
<dbReference type="OrthoDB" id="9811754at2"/>
<dbReference type="PANTHER" id="PTHR30386">
    <property type="entry name" value="MEMBRANE FUSION SUBUNIT OF EMRAB-TOLC MULTIDRUG EFFLUX PUMP"/>
    <property type="match status" value="1"/>
</dbReference>
<dbReference type="RefSeq" id="WP_097079510.1">
    <property type="nucleotide sequence ID" value="NZ_BAABHT010000005.1"/>
</dbReference>
<accession>A0A240EB40</accession>
<dbReference type="InterPro" id="IPR058647">
    <property type="entry name" value="BSH_CzcB-like"/>
</dbReference>
<feature type="domain" description="CzcB-like barrel-sandwich hybrid" evidence="8">
    <location>
        <begin position="58"/>
        <end position="253"/>
    </location>
</feature>
<protein>
    <submittedName>
        <fullName evidence="9">Membrane fusion protein, multidrug efflux system</fullName>
    </submittedName>
</protein>
<evidence type="ECO:0000256" key="1">
    <source>
        <dbReference type="ARBA" id="ARBA00004167"/>
    </source>
</evidence>
<feature type="coiled-coil region" evidence="5">
    <location>
        <begin position="97"/>
        <end position="218"/>
    </location>
</feature>
<evidence type="ECO:0000256" key="2">
    <source>
        <dbReference type="ARBA" id="ARBA00022692"/>
    </source>
</evidence>
<dbReference type="InterPro" id="IPR050739">
    <property type="entry name" value="MFP"/>
</dbReference>
<evidence type="ECO:0000256" key="6">
    <source>
        <dbReference type="SAM" id="Phobius"/>
    </source>
</evidence>